<evidence type="ECO:0000313" key="10">
    <source>
        <dbReference type="EMBL" id="CCM01931.1"/>
    </source>
</evidence>
<feature type="compositionally biased region" description="Low complexity" evidence="8">
    <location>
        <begin position="414"/>
        <end position="425"/>
    </location>
</feature>
<feature type="region of interest" description="Disordered" evidence="8">
    <location>
        <begin position="239"/>
        <end position="273"/>
    </location>
</feature>
<dbReference type="GeneID" id="24096842"/>
<evidence type="ECO:0000256" key="8">
    <source>
        <dbReference type="SAM" id="MobiDB-lite"/>
    </source>
</evidence>
<dbReference type="PANTHER" id="PTHR38697">
    <property type="entry name" value="NUCLEAR PORE COMPLEX PROTEIN SIMILAR TO S. CEREVISIAE NUP2 (EUROFUNG)"/>
    <property type="match status" value="1"/>
</dbReference>
<comment type="subcellular location">
    <subcellularLocation>
        <location evidence="1">Nucleus</location>
        <location evidence="1">Nuclear pore complex</location>
    </subcellularLocation>
</comment>
<evidence type="ECO:0000256" key="1">
    <source>
        <dbReference type="ARBA" id="ARBA00004567"/>
    </source>
</evidence>
<dbReference type="Proteomes" id="UP000006352">
    <property type="component" value="Unassembled WGS sequence"/>
</dbReference>
<dbReference type="GO" id="GO:0051028">
    <property type="term" value="P:mRNA transport"/>
    <property type="evidence" value="ECO:0007669"/>
    <property type="project" value="UniProtKB-KW"/>
</dbReference>
<feature type="compositionally biased region" description="Low complexity" evidence="8">
    <location>
        <begin position="252"/>
        <end position="267"/>
    </location>
</feature>
<dbReference type="RefSeq" id="XP_012181214.1">
    <property type="nucleotide sequence ID" value="XM_012325824.1"/>
</dbReference>
<feature type="compositionally biased region" description="Basic and acidic residues" evidence="8">
    <location>
        <begin position="30"/>
        <end position="39"/>
    </location>
</feature>
<dbReference type="SUPFAM" id="SSF50729">
    <property type="entry name" value="PH domain-like"/>
    <property type="match status" value="1"/>
</dbReference>
<keyword evidence="3" id="KW-0509">mRNA transport</keyword>
<sequence length="708" mass="72544">MKRSADKQLTKDDAEDDEEIEESSPGQGFRRADQTELSRRPIKGLPRRSMAGAAAAGSAAPRTVPAPSVPALSSTAEPPPKFSSFSGFGATTNSSTSFSFAAPTTQAPSTQPPPSASTFIFGPSSNTSGIASVTASGPPVAPSASRATKTFASFLSAAPDPPATKQKLDAAPTDAEDDALREEVRYLLALRGLNTSFLSAVAKAVESDPFIDIAGVLEQYKNMRLSAQTEYDEKVKTIRSASTESRLPSWDAATSTKPPAASPSAPSLGSAFMPKPPSSFTGFGASTISSPPAPTSSSSVADAAKTSSSTTGFTFGSSSGASNTSGNTTGFTLSPSSSASNTSASTAPAPPKSAFTFGSSGSSSSSSSPFSLAQSTSSPFGATASPFSSGTSPQSMFGFGKSDSSTIKAEEGASSKSNSFAFSNAPPSGSASIFGKLGDDKDKTKDVKDEEAAAQASSGSTSGSSLFGGTSVFATPEKSTTSFTFGAASSAASTKFGGFSGFGKAGSIGNPVGFNFGSPPKTPDGETATIPSKLPTFTFGSSAKSDSGKALTEENASGESGTSTPAPEAEAEPQPQLISTSVHDMEGEGEENEVTTHEIRSKVFKMMKRDGKNEWSDLGVGVLRLKTNNDTDARRILLRNSSTGKITINFIIYSGMNATVSKNTVSFIGHNEGTSTPYRIRTKTEEQANALKSALDREIEFVRGKSQS</sequence>
<keyword evidence="5" id="KW-0811">Translocation</keyword>
<keyword evidence="7" id="KW-0539">Nucleus</keyword>
<feature type="compositionally biased region" description="Basic and acidic residues" evidence="8">
    <location>
        <begin position="437"/>
        <end position="451"/>
    </location>
</feature>
<dbReference type="SMART" id="SM00160">
    <property type="entry name" value="RanBD"/>
    <property type="match status" value="1"/>
</dbReference>
<dbReference type="Pfam" id="PF00638">
    <property type="entry name" value="Ran_BP1"/>
    <property type="match status" value="1"/>
</dbReference>
<dbReference type="InParanoid" id="J4I9X7"/>
<accession>J4I9X7</accession>
<dbReference type="InterPro" id="IPR053074">
    <property type="entry name" value="NPC_Nucleoporin"/>
</dbReference>
<dbReference type="HOGENOM" id="CLU_027517_0_0_1"/>
<dbReference type="PROSITE" id="PS50196">
    <property type="entry name" value="RANBD1"/>
    <property type="match status" value="1"/>
</dbReference>
<dbReference type="PANTHER" id="PTHR38697:SF1">
    <property type="entry name" value="NUCLEAR PORE COMPLEX PROTEIN SIMILAR TO S. CEREVISIAE NUP2 (EUROFUNG)"/>
    <property type="match status" value="1"/>
</dbReference>
<feature type="region of interest" description="Disordered" evidence="8">
    <location>
        <begin position="155"/>
        <end position="176"/>
    </location>
</feature>
<feature type="compositionally biased region" description="Polar residues" evidence="8">
    <location>
        <begin position="385"/>
        <end position="395"/>
    </location>
</feature>
<feature type="compositionally biased region" description="Acidic residues" evidence="8">
    <location>
        <begin position="13"/>
        <end position="22"/>
    </location>
</feature>
<evidence type="ECO:0000256" key="4">
    <source>
        <dbReference type="ARBA" id="ARBA00022927"/>
    </source>
</evidence>
<feature type="compositionally biased region" description="Polar residues" evidence="8">
    <location>
        <begin position="554"/>
        <end position="564"/>
    </location>
</feature>
<dbReference type="EMBL" id="HE797056">
    <property type="protein sequence ID" value="CCM01931.1"/>
    <property type="molecule type" value="Genomic_DNA"/>
</dbReference>
<evidence type="ECO:0000313" key="11">
    <source>
        <dbReference type="Proteomes" id="UP000006352"/>
    </source>
</evidence>
<organism evidence="10 11">
    <name type="scientific">Fibroporia radiculosa</name>
    <dbReference type="NCBI Taxonomy" id="599839"/>
    <lineage>
        <taxon>Eukaryota</taxon>
        <taxon>Fungi</taxon>
        <taxon>Dikarya</taxon>
        <taxon>Basidiomycota</taxon>
        <taxon>Agaricomycotina</taxon>
        <taxon>Agaricomycetes</taxon>
        <taxon>Polyporales</taxon>
        <taxon>Fibroporiaceae</taxon>
        <taxon>Fibroporia</taxon>
    </lineage>
</organism>
<keyword evidence="4" id="KW-0653">Protein transport</keyword>
<dbReference type="GO" id="GO:0015031">
    <property type="term" value="P:protein transport"/>
    <property type="evidence" value="ECO:0007669"/>
    <property type="project" value="UniProtKB-KW"/>
</dbReference>
<feature type="region of interest" description="Disordered" evidence="8">
    <location>
        <begin position="1"/>
        <end position="122"/>
    </location>
</feature>
<evidence type="ECO:0000256" key="7">
    <source>
        <dbReference type="ARBA" id="ARBA00023242"/>
    </source>
</evidence>
<proteinExistence type="predicted"/>
<protein>
    <recommendedName>
        <fullName evidence="9">RanBD1 domain-containing protein</fullName>
    </recommendedName>
</protein>
<feature type="compositionally biased region" description="Low complexity" evidence="8">
    <location>
        <begin position="51"/>
        <end position="60"/>
    </location>
</feature>
<dbReference type="InterPro" id="IPR011993">
    <property type="entry name" value="PH-like_dom_sf"/>
</dbReference>
<evidence type="ECO:0000256" key="3">
    <source>
        <dbReference type="ARBA" id="ARBA00022816"/>
    </source>
</evidence>
<dbReference type="Pfam" id="PF08911">
    <property type="entry name" value="NUP50"/>
    <property type="match status" value="1"/>
</dbReference>
<evidence type="ECO:0000256" key="6">
    <source>
        <dbReference type="ARBA" id="ARBA00023132"/>
    </source>
</evidence>
<dbReference type="AlphaFoldDB" id="J4I9X7"/>
<evidence type="ECO:0000256" key="5">
    <source>
        <dbReference type="ARBA" id="ARBA00023010"/>
    </source>
</evidence>
<keyword evidence="2" id="KW-0813">Transport</keyword>
<feature type="compositionally biased region" description="Low complexity" evidence="8">
    <location>
        <begin position="82"/>
        <end position="109"/>
    </location>
</feature>
<feature type="compositionally biased region" description="Low complexity" evidence="8">
    <location>
        <begin position="311"/>
        <end position="379"/>
    </location>
</feature>
<name>J4I9X7_9APHY</name>
<gene>
    <name evidence="10" type="ORF">FIBRA_04004</name>
</gene>
<dbReference type="OrthoDB" id="185618at2759"/>
<feature type="region of interest" description="Disordered" evidence="8">
    <location>
        <begin position="514"/>
        <end position="574"/>
    </location>
</feature>
<dbReference type="InterPro" id="IPR015007">
    <property type="entry name" value="NUP2/50/61"/>
</dbReference>
<evidence type="ECO:0000259" key="9">
    <source>
        <dbReference type="PROSITE" id="PS50196"/>
    </source>
</evidence>
<dbReference type="GO" id="GO:0005643">
    <property type="term" value="C:nuclear pore"/>
    <property type="evidence" value="ECO:0007669"/>
    <property type="project" value="UniProtKB-SubCell"/>
</dbReference>
<feature type="compositionally biased region" description="Low complexity" evidence="8">
    <location>
        <begin position="453"/>
        <end position="471"/>
    </location>
</feature>
<feature type="region of interest" description="Disordered" evidence="8">
    <location>
        <begin position="311"/>
        <end position="471"/>
    </location>
</feature>
<dbReference type="STRING" id="599839.J4I9X7"/>
<feature type="compositionally biased region" description="Basic and acidic residues" evidence="8">
    <location>
        <begin position="1"/>
        <end position="12"/>
    </location>
</feature>
<keyword evidence="6" id="KW-0906">Nuclear pore complex</keyword>
<reference evidence="10 11" key="1">
    <citation type="journal article" date="2012" name="Appl. Environ. Microbiol.">
        <title>Short-read sequencing for genomic analysis of the brown rot fungus Fibroporia radiculosa.</title>
        <authorList>
            <person name="Tang J.D."/>
            <person name="Perkins A.D."/>
            <person name="Sonstegard T.S."/>
            <person name="Schroeder S.G."/>
            <person name="Burgess S.C."/>
            <person name="Diehl S.V."/>
        </authorList>
    </citation>
    <scope>NUCLEOTIDE SEQUENCE [LARGE SCALE GENOMIC DNA]</scope>
    <source>
        <strain evidence="10 11">TFFH 294</strain>
    </source>
</reference>
<dbReference type="CDD" id="cd13170">
    <property type="entry name" value="RanBD_NUP50"/>
    <property type="match status" value="1"/>
</dbReference>
<evidence type="ECO:0000256" key="2">
    <source>
        <dbReference type="ARBA" id="ARBA00022448"/>
    </source>
</evidence>
<feature type="domain" description="RanBD1" evidence="9">
    <location>
        <begin position="589"/>
        <end position="697"/>
    </location>
</feature>
<dbReference type="Gene3D" id="2.30.29.30">
    <property type="entry name" value="Pleckstrin-homology domain (PH domain)/Phosphotyrosine-binding domain (PTB)"/>
    <property type="match status" value="1"/>
</dbReference>
<keyword evidence="11" id="KW-1185">Reference proteome</keyword>
<dbReference type="InterPro" id="IPR000156">
    <property type="entry name" value="Ran_bind_dom"/>
</dbReference>